<accession>A0A0M6XMK2</accession>
<keyword evidence="2" id="KW-1185">Reference proteome</keyword>
<name>A0A0M6XMK2_9RHOB</name>
<sequence>MRSDVLRRVTAQRCAGFRQRMPDRLDGADGLRFLASVTGSAGSGRPADSPM</sequence>
<evidence type="ECO:0000313" key="1">
    <source>
        <dbReference type="EMBL" id="CTQ31797.1"/>
    </source>
</evidence>
<protein>
    <submittedName>
        <fullName evidence="1">Uncharacterized protein</fullName>
    </submittedName>
</protein>
<gene>
    <name evidence="1" type="ORF">JAN5088_00556</name>
</gene>
<organism evidence="1 2">
    <name type="scientific">Jannaschia rubra</name>
    <dbReference type="NCBI Taxonomy" id="282197"/>
    <lineage>
        <taxon>Bacteria</taxon>
        <taxon>Pseudomonadati</taxon>
        <taxon>Pseudomonadota</taxon>
        <taxon>Alphaproteobacteria</taxon>
        <taxon>Rhodobacterales</taxon>
        <taxon>Roseobacteraceae</taxon>
        <taxon>Jannaschia</taxon>
    </lineage>
</organism>
<dbReference type="Proteomes" id="UP000048908">
    <property type="component" value="Unassembled WGS sequence"/>
</dbReference>
<reference evidence="1 2" key="1">
    <citation type="submission" date="2015-07" db="EMBL/GenBank/DDBJ databases">
        <authorList>
            <person name="Noorani M."/>
        </authorList>
    </citation>
    <scope>NUCLEOTIDE SEQUENCE [LARGE SCALE GENOMIC DNA]</scope>
    <source>
        <strain evidence="1 2">CECT 5088</strain>
    </source>
</reference>
<dbReference type="AlphaFoldDB" id="A0A0M6XMK2"/>
<dbReference type="STRING" id="282197.SAMN04488517_10668"/>
<dbReference type="EMBL" id="CXPG01000011">
    <property type="protein sequence ID" value="CTQ31797.1"/>
    <property type="molecule type" value="Genomic_DNA"/>
</dbReference>
<proteinExistence type="predicted"/>
<evidence type="ECO:0000313" key="2">
    <source>
        <dbReference type="Proteomes" id="UP000048908"/>
    </source>
</evidence>